<feature type="transmembrane region" description="Helical" evidence="1">
    <location>
        <begin position="69"/>
        <end position="91"/>
    </location>
</feature>
<evidence type="ECO:0000259" key="2">
    <source>
        <dbReference type="Pfam" id="PF20152"/>
    </source>
</evidence>
<evidence type="ECO:0000313" key="3">
    <source>
        <dbReference type="EMBL" id="KAI0296779.1"/>
    </source>
</evidence>
<dbReference type="PANTHER" id="PTHR40465">
    <property type="entry name" value="CHROMOSOME 1, WHOLE GENOME SHOTGUN SEQUENCE"/>
    <property type="match status" value="1"/>
</dbReference>
<feature type="transmembrane region" description="Helical" evidence="1">
    <location>
        <begin position="144"/>
        <end position="165"/>
    </location>
</feature>
<dbReference type="Pfam" id="PF20152">
    <property type="entry name" value="DUF6534"/>
    <property type="match status" value="1"/>
</dbReference>
<dbReference type="PANTHER" id="PTHR40465:SF1">
    <property type="entry name" value="DUF6534 DOMAIN-CONTAINING PROTEIN"/>
    <property type="match status" value="1"/>
</dbReference>
<dbReference type="Proteomes" id="UP001203297">
    <property type="component" value="Unassembled WGS sequence"/>
</dbReference>
<dbReference type="AlphaFoldDB" id="A0AAD4LZK4"/>
<comment type="caution">
    <text evidence="3">The sequence shown here is derived from an EMBL/GenBank/DDBJ whole genome shotgun (WGS) entry which is preliminary data.</text>
</comment>
<dbReference type="EMBL" id="WTXG01000045">
    <property type="protein sequence ID" value="KAI0296779.1"/>
    <property type="molecule type" value="Genomic_DNA"/>
</dbReference>
<protein>
    <recommendedName>
        <fullName evidence="2">DUF6534 domain-containing protein</fullName>
    </recommendedName>
</protein>
<feature type="transmembrane region" description="Helical" evidence="1">
    <location>
        <begin position="177"/>
        <end position="196"/>
    </location>
</feature>
<keyword evidence="1" id="KW-1133">Transmembrane helix</keyword>
<gene>
    <name evidence="3" type="ORF">B0F90DRAFT_1744313</name>
</gene>
<dbReference type="InterPro" id="IPR045339">
    <property type="entry name" value="DUF6534"/>
</dbReference>
<evidence type="ECO:0000313" key="4">
    <source>
        <dbReference type="Proteomes" id="UP001203297"/>
    </source>
</evidence>
<feature type="domain" description="DUF6534" evidence="2">
    <location>
        <begin position="224"/>
        <end position="311"/>
    </location>
</feature>
<sequence length="348" mass="39255">MPVKMDRRCRAFSVFHDNRSPGIYSVPPLVKASCQLFWRSLPRLAIMLLQPNSTLPDPSENFLPSVGPVLIGAILSWWLYGVLIMQLYVYHLVFPEDTIWIKIVAYGLFLLDTIHSLIVTDVAWKMLCRGWGKSDSLIKTDWAFAMIPMIDSLIPMWVHAFYAWRLWVLGRNLKWKIFTAGILMLSLGMEITGIGSSIKYAAFNDIRKIRVIESLAFAWLCSGALVDTLIATSMAYLLLAARRQANWSKATGRKLTNMIRLSVEMGMVSAVFAILDLIFFVGSKSNIHITFAFVTAKLYSNSLMASLNSRAGVYERYDPSPREVDLENTRNVTMLEHGGIKSEGLSTI</sequence>
<organism evidence="3 4">
    <name type="scientific">Multifurca ochricompacta</name>
    <dbReference type="NCBI Taxonomy" id="376703"/>
    <lineage>
        <taxon>Eukaryota</taxon>
        <taxon>Fungi</taxon>
        <taxon>Dikarya</taxon>
        <taxon>Basidiomycota</taxon>
        <taxon>Agaricomycotina</taxon>
        <taxon>Agaricomycetes</taxon>
        <taxon>Russulales</taxon>
        <taxon>Russulaceae</taxon>
        <taxon>Multifurca</taxon>
    </lineage>
</organism>
<keyword evidence="1" id="KW-0812">Transmembrane</keyword>
<feature type="transmembrane region" description="Helical" evidence="1">
    <location>
        <begin position="216"/>
        <end position="240"/>
    </location>
</feature>
<keyword evidence="4" id="KW-1185">Reference proteome</keyword>
<accession>A0AAD4LZK4</accession>
<proteinExistence type="predicted"/>
<evidence type="ECO:0000256" key="1">
    <source>
        <dbReference type="SAM" id="Phobius"/>
    </source>
</evidence>
<feature type="transmembrane region" description="Helical" evidence="1">
    <location>
        <begin position="261"/>
        <end position="281"/>
    </location>
</feature>
<name>A0AAD4LZK4_9AGAM</name>
<keyword evidence="1" id="KW-0472">Membrane</keyword>
<reference evidence="3" key="1">
    <citation type="journal article" date="2022" name="New Phytol.">
        <title>Evolutionary transition to the ectomycorrhizal habit in the genomes of a hyperdiverse lineage of mushroom-forming fungi.</title>
        <authorList>
            <person name="Looney B."/>
            <person name="Miyauchi S."/>
            <person name="Morin E."/>
            <person name="Drula E."/>
            <person name="Courty P.E."/>
            <person name="Kohler A."/>
            <person name="Kuo A."/>
            <person name="LaButti K."/>
            <person name="Pangilinan J."/>
            <person name="Lipzen A."/>
            <person name="Riley R."/>
            <person name="Andreopoulos W."/>
            <person name="He G."/>
            <person name="Johnson J."/>
            <person name="Nolan M."/>
            <person name="Tritt A."/>
            <person name="Barry K.W."/>
            <person name="Grigoriev I.V."/>
            <person name="Nagy L.G."/>
            <person name="Hibbett D."/>
            <person name="Henrissat B."/>
            <person name="Matheny P.B."/>
            <person name="Labbe J."/>
            <person name="Martin F.M."/>
        </authorList>
    </citation>
    <scope>NUCLEOTIDE SEQUENCE</scope>
    <source>
        <strain evidence="3">BPL690</strain>
    </source>
</reference>